<feature type="compositionally biased region" description="Polar residues" evidence="6">
    <location>
        <begin position="180"/>
        <end position="194"/>
    </location>
</feature>
<feature type="domain" description="Orange" evidence="8">
    <location>
        <begin position="121"/>
        <end position="163"/>
    </location>
</feature>
<sequence length="505" mass="56817">MTAKREKDYAKSKSITGLGITSTSSMNSKNFSFVTSTQNVSSSQEALKRTNKPLMEKRRRARINQSLAILKALILESTKSTSKGTDGQTKHTKLEKADILELTVRHFQRHRNLDDPAVNKYRAGYTDCAREVARYLATPEPPPLPSMPSLSDPGSKARLLRHLDQCIAEIDIEICPHSTFADSPSSSNFDTNTLKKPIEDNSMDYSSQDSNPIDFSKNTRDPHEGRSSQPISSTSEISLPAQDENNNRGDETRRTPPIIPVNVEELIVANQIATTSTLRDLNRPQLVESSIDVRNKPCSTSPSEYRSLKPSDNGILVLPPHYMQLAAALGLNTQTMLEPIVSRSDFERIVELNRSQQIPLAPDSHVKPEVENLPRLGEHHQPDTNQPVQPELNDEAPILQKDNSANSQDRVNKISNMDVDYQGEPLGTKTSQQDVHYQSALVQYPQEHNRSSPCTQEIPKVTEKQDHINYNENSCEQNQNNQNLLNQQEQREPRPCGTDDMWRPW</sequence>
<dbReference type="FunFam" id="4.10.280.10:FF:000087">
    <property type="entry name" value="Transcription factor hes-1"/>
    <property type="match status" value="1"/>
</dbReference>
<dbReference type="InterPro" id="IPR011598">
    <property type="entry name" value="bHLH_dom"/>
</dbReference>
<proteinExistence type="predicted"/>
<evidence type="ECO:0000259" key="8">
    <source>
        <dbReference type="PROSITE" id="PS51054"/>
    </source>
</evidence>
<keyword evidence="4" id="KW-0804">Transcription</keyword>
<dbReference type="InterPro" id="IPR003650">
    <property type="entry name" value="Orange_dom"/>
</dbReference>
<feature type="compositionally biased region" description="Basic and acidic residues" evidence="6">
    <location>
        <begin position="245"/>
        <end position="254"/>
    </location>
</feature>
<accession>A0A7R8YNV6</accession>
<evidence type="ECO:0000256" key="2">
    <source>
        <dbReference type="ARBA" id="ARBA00023015"/>
    </source>
</evidence>
<keyword evidence="3" id="KW-0238">DNA-binding</keyword>
<evidence type="ECO:0000313" key="10">
    <source>
        <dbReference type="Proteomes" id="UP000594454"/>
    </source>
</evidence>
<feature type="compositionally biased region" description="Basic and acidic residues" evidence="6">
    <location>
        <begin position="217"/>
        <end position="226"/>
    </location>
</feature>
<keyword evidence="2" id="KW-0805">Transcription regulation</keyword>
<evidence type="ECO:0000256" key="5">
    <source>
        <dbReference type="ARBA" id="ARBA00023242"/>
    </source>
</evidence>
<dbReference type="EMBL" id="LR899009">
    <property type="protein sequence ID" value="CAD7078855.1"/>
    <property type="molecule type" value="Genomic_DNA"/>
</dbReference>
<dbReference type="InterPro" id="IPR050370">
    <property type="entry name" value="HES_HEY"/>
</dbReference>
<evidence type="ECO:0000256" key="4">
    <source>
        <dbReference type="ARBA" id="ARBA00023163"/>
    </source>
</evidence>
<dbReference type="GO" id="GO:0006355">
    <property type="term" value="P:regulation of DNA-templated transcription"/>
    <property type="evidence" value="ECO:0007669"/>
    <property type="project" value="InterPro"/>
</dbReference>
<reference evidence="9 10" key="1">
    <citation type="submission" date="2020-11" db="EMBL/GenBank/DDBJ databases">
        <authorList>
            <person name="Wallbank WR R."/>
            <person name="Pardo Diaz C."/>
            <person name="Kozak K."/>
            <person name="Martin S."/>
            <person name="Jiggins C."/>
            <person name="Moest M."/>
            <person name="Warren A I."/>
            <person name="Generalovic N T."/>
            <person name="Byers J.R.P. K."/>
            <person name="Montejo-Kovacevich G."/>
            <person name="Yen C E."/>
        </authorList>
    </citation>
    <scope>NUCLEOTIDE SEQUENCE [LARGE SCALE GENOMIC DNA]</scope>
</reference>
<name>A0A7R8YNV6_HERIL</name>
<feature type="domain" description="BHLH" evidence="7">
    <location>
        <begin position="47"/>
        <end position="110"/>
    </location>
</feature>
<feature type="region of interest" description="Disordered" evidence="6">
    <location>
        <begin position="1"/>
        <end position="27"/>
    </location>
</feature>
<organism evidence="9 10">
    <name type="scientific">Hermetia illucens</name>
    <name type="common">Black soldier fly</name>
    <dbReference type="NCBI Taxonomy" id="343691"/>
    <lineage>
        <taxon>Eukaryota</taxon>
        <taxon>Metazoa</taxon>
        <taxon>Ecdysozoa</taxon>
        <taxon>Arthropoda</taxon>
        <taxon>Hexapoda</taxon>
        <taxon>Insecta</taxon>
        <taxon>Pterygota</taxon>
        <taxon>Neoptera</taxon>
        <taxon>Endopterygota</taxon>
        <taxon>Diptera</taxon>
        <taxon>Brachycera</taxon>
        <taxon>Stratiomyomorpha</taxon>
        <taxon>Stratiomyidae</taxon>
        <taxon>Hermetiinae</taxon>
        <taxon>Hermetia</taxon>
    </lineage>
</organism>
<protein>
    <submittedName>
        <fullName evidence="9">Uncharacterized protein</fullName>
    </submittedName>
</protein>
<evidence type="ECO:0000256" key="1">
    <source>
        <dbReference type="ARBA" id="ARBA00004123"/>
    </source>
</evidence>
<dbReference type="InterPro" id="IPR036638">
    <property type="entry name" value="HLH_DNA-bd_sf"/>
</dbReference>
<dbReference type="Pfam" id="PF00010">
    <property type="entry name" value="HLH"/>
    <property type="match status" value="1"/>
</dbReference>
<dbReference type="PANTHER" id="PTHR10985">
    <property type="entry name" value="BASIC HELIX-LOOP-HELIX TRANSCRIPTION FACTOR, HES-RELATED"/>
    <property type="match status" value="1"/>
</dbReference>
<evidence type="ECO:0000313" key="9">
    <source>
        <dbReference type="EMBL" id="CAD7078855.1"/>
    </source>
</evidence>
<feature type="compositionally biased region" description="Basic and acidic residues" evidence="6">
    <location>
        <begin position="1"/>
        <end position="11"/>
    </location>
</feature>
<feature type="compositionally biased region" description="Low complexity" evidence="6">
    <location>
        <begin position="12"/>
        <end position="25"/>
    </location>
</feature>
<dbReference type="AlphaFoldDB" id="A0A7R8YNV6"/>
<feature type="compositionally biased region" description="Low complexity" evidence="6">
    <location>
        <begin position="227"/>
        <end position="238"/>
    </location>
</feature>
<dbReference type="FunCoup" id="A0A7R8YNV6">
    <property type="interactions" value="53"/>
</dbReference>
<dbReference type="GO" id="GO:0046983">
    <property type="term" value="F:protein dimerization activity"/>
    <property type="evidence" value="ECO:0007669"/>
    <property type="project" value="InterPro"/>
</dbReference>
<dbReference type="Proteomes" id="UP000594454">
    <property type="component" value="Chromosome 1"/>
</dbReference>
<dbReference type="Pfam" id="PF07527">
    <property type="entry name" value="Hairy_orange"/>
    <property type="match status" value="1"/>
</dbReference>
<dbReference type="SUPFAM" id="SSF158457">
    <property type="entry name" value="Orange domain-like"/>
    <property type="match status" value="1"/>
</dbReference>
<dbReference type="InParanoid" id="A0A7R8YNV6"/>
<dbReference type="CDD" id="cd11410">
    <property type="entry name" value="bHLH_O_HES"/>
    <property type="match status" value="1"/>
</dbReference>
<evidence type="ECO:0000259" key="7">
    <source>
        <dbReference type="PROSITE" id="PS50888"/>
    </source>
</evidence>
<feature type="compositionally biased region" description="Polar residues" evidence="6">
    <location>
        <begin position="203"/>
        <end position="213"/>
    </location>
</feature>
<dbReference type="PROSITE" id="PS50888">
    <property type="entry name" value="BHLH"/>
    <property type="match status" value="1"/>
</dbReference>
<feature type="region of interest" description="Disordered" evidence="6">
    <location>
        <begin position="485"/>
        <end position="505"/>
    </location>
</feature>
<dbReference type="SMART" id="SM00353">
    <property type="entry name" value="HLH"/>
    <property type="match status" value="1"/>
</dbReference>
<comment type="subcellular location">
    <subcellularLocation>
        <location evidence="1">Nucleus</location>
    </subcellularLocation>
</comment>
<feature type="region of interest" description="Disordered" evidence="6">
    <location>
        <begin position="179"/>
        <end position="256"/>
    </location>
</feature>
<evidence type="ECO:0000256" key="6">
    <source>
        <dbReference type="SAM" id="MobiDB-lite"/>
    </source>
</evidence>
<dbReference type="Gene3D" id="6.10.250.980">
    <property type="match status" value="1"/>
</dbReference>
<dbReference type="Gene3D" id="4.10.280.10">
    <property type="entry name" value="Helix-loop-helix DNA-binding domain"/>
    <property type="match status" value="1"/>
</dbReference>
<dbReference type="SMART" id="SM00511">
    <property type="entry name" value="ORANGE"/>
    <property type="match status" value="1"/>
</dbReference>
<keyword evidence="10" id="KW-1185">Reference proteome</keyword>
<keyword evidence="5" id="KW-0539">Nucleus</keyword>
<dbReference type="GO" id="GO:0005634">
    <property type="term" value="C:nucleus"/>
    <property type="evidence" value="ECO:0007669"/>
    <property type="project" value="UniProtKB-SubCell"/>
</dbReference>
<evidence type="ECO:0000256" key="3">
    <source>
        <dbReference type="ARBA" id="ARBA00023125"/>
    </source>
</evidence>
<dbReference type="OrthoDB" id="6085656at2759"/>
<dbReference type="SUPFAM" id="SSF47459">
    <property type="entry name" value="HLH, helix-loop-helix DNA-binding domain"/>
    <property type="match status" value="1"/>
</dbReference>
<dbReference type="PROSITE" id="PS51054">
    <property type="entry name" value="ORANGE"/>
    <property type="match status" value="1"/>
</dbReference>
<gene>
    <name evidence="9" type="ORF">HERILL_LOCUS2102</name>
</gene>
<dbReference type="GO" id="GO:0003677">
    <property type="term" value="F:DNA binding"/>
    <property type="evidence" value="ECO:0007669"/>
    <property type="project" value="UniProtKB-KW"/>
</dbReference>